<dbReference type="PANTHER" id="PTHR33755:SF5">
    <property type="entry name" value="TYPE II TOXIN-ANTITOXIN SYSTEM RELE_PARE FAMILY TOXIN"/>
    <property type="match status" value="1"/>
</dbReference>
<dbReference type="EMBL" id="QGGB01000008">
    <property type="protein sequence ID" value="PWN06045.1"/>
    <property type="molecule type" value="Genomic_DNA"/>
</dbReference>
<organism evidence="3 4">
    <name type="scientific">Rhodohalobacter mucosus</name>
    <dbReference type="NCBI Taxonomy" id="2079485"/>
    <lineage>
        <taxon>Bacteria</taxon>
        <taxon>Pseudomonadati</taxon>
        <taxon>Balneolota</taxon>
        <taxon>Balneolia</taxon>
        <taxon>Balneolales</taxon>
        <taxon>Balneolaceae</taxon>
        <taxon>Rhodohalobacter</taxon>
    </lineage>
</organism>
<evidence type="ECO:0000256" key="1">
    <source>
        <dbReference type="ARBA" id="ARBA00006226"/>
    </source>
</evidence>
<gene>
    <name evidence="3" type="ORF">DDZ15_12765</name>
</gene>
<dbReference type="RefSeq" id="WP_109647486.1">
    <property type="nucleotide sequence ID" value="NZ_QGGB01000008.1"/>
</dbReference>
<dbReference type="PANTHER" id="PTHR33755">
    <property type="entry name" value="TOXIN PARE1-RELATED"/>
    <property type="match status" value="1"/>
</dbReference>
<comment type="caution">
    <text evidence="3">The sequence shown here is derived from an EMBL/GenBank/DDBJ whole genome shotgun (WGS) entry which is preliminary data.</text>
</comment>
<accession>A0A316TSV4</accession>
<evidence type="ECO:0008006" key="5">
    <source>
        <dbReference type="Google" id="ProtNLM"/>
    </source>
</evidence>
<dbReference type="InterPro" id="IPR035093">
    <property type="entry name" value="RelE/ParE_toxin_dom_sf"/>
</dbReference>
<dbReference type="InterPro" id="IPR051803">
    <property type="entry name" value="TA_system_RelE-like_toxin"/>
</dbReference>
<dbReference type="AlphaFoldDB" id="A0A316TSV4"/>
<dbReference type="Proteomes" id="UP000245533">
    <property type="component" value="Unassembled WGS sequence"/>
</dbReference>
<reference evidence="3 4" key="1">
    <citation type="submission" date="2018-05" db="EMBL/GenBank/DDBJ databases">
        <title>Rhodohalobacter halophilus gen. nov., sp. nov., a moderately halophilic member of the family Balneolaceae.</title>
        <authorList>
            <person name="Liu Z.-W."/>
        </authorList>
    </citation>
    <scope>NUCLEOTIDE SEQUENCE [LARGE SCALE GENOMIC DNA]</scope>
    <source>
        <strain evidence="3 4">8A47</strain>
    </source>
</reference>
<evidence type="ECO:0000313" key="4">
    <source>
        <dbReference type="Proteomes" id="UP000245533"/>
    </source>
</evidence>
<evidence type="ECO:0000313" key="3">
    <source>
        <dbReference type="EMBL" id="PWN06045.1"/>
    </source>
</evidence>
<evidence type="ECO:0000256" key="2">
    <source>
        <dbReference type="ARBA" id="ARBA00022649"/>
    </source>
</evidence>
<dbReference type="SUPFAM" id="SSF143011">
    <property type="entry name" value="RelE-like"/>
    <property type="match status" value="1"/>
</dbReference>
<keyword evidence="4" id="KW-1185">Reference proteome</keyword>
<name>A0A316TSV4_9BACT</name>
<dbReference type="OrthoDB" id="1100897at2"/>
<dbReference type="Pfam" id="PF05016">
    <property type="entry name" value="ParE_toxin"/>
    <property type="match status" value="1"/>
</dbReference>
<proteinExistence type="inferred from homology"/>
<comment type="similarity">
    <text evidence="1">Belongs to the RelE toxin family.</text>
</comment>
<dbReference type="InterPro" id="IPR007712">
    <property type="entry name" value="RelE/ParE_toxin"/>
</dbReference>
<keyword evidence="2" id="KW-1277">Toxin-antitoxin system</keyword>
<protein>
    <recommendedName>
        <fullName evidence="5">Plasmid stabilization system protein ParE</fullName>
    </recommendedName>
</protein>
<sequence>MEIVWTNQALHKLNKFVDYIAKDDVATAEKWALKVIKKTDQLIEQPESGRIVPEYNEPTLRELIFGNYRVIYRIRKEDNTIYIQTVWHVRQNPPKSSAGLR</sequence>
<dbReference type="Gene3D" id="3.30.2310.20">
    <property type="entry name" value="RelE-like"/>
    <property type="match status" value="1"/>
</dbReference>